<feature type="region of interest" description="Disordered" evidence="2">
    <location>
        <begin position="441"/>
        <end position="470"/>
    </location>
</feature>
<feature type="region of interest" description="Disordered" evidence="2">
    <location>
        <begin position="69"/>
        <end position="99"/>
    </location>
</feature>
<dbReference type="PRINTS" id="PR00190">
    <property type="entry name" value="ACTIN"/>
</dbReference>
<feature type="compositionally biased region" description="Polar residues" evidence="2">
    <location>
        <begin position="237"/>
        <end position="258"/>
    </location>
</feature>
<gene>
    <name evidence="5" type="primary">LOC100374707</name>
</gene>
<feature type="signal peptide" evidence="3">
    <location>
        <begin position="1"/>
        <end position="20"/>
    </location>
</feature>
<comment type="similarity">
    <text evidence="1">Belongs to the actin family.</text>
</comment>
<dbReference type="Pfam" id="PF00022">
    <property type="entry name" value="Actin"/>
    <property type="match status" value="1"/>
</dbReference>
<dbReference type="GeneID" id="100374707"/>
<protein>
    <submittedName>
        <fullName evidence="5">Uncharacterized protein LOC100374707</fullName>
    </submittedName>
</protein>
<feature type="region of interest" description="Disordered" evidence="2">
    <location>
        <begin position="987"/>
        <end position="1019"/>
    </location>
</feature>
<feature type="compositionally biased region" description="Basic and acidic residues" evidence="2">
    <location>
        <begin position="444"/>
        <end position="453"/>
    </location>
</feature>
<evidence type="ECO:0000256" key="3">
    <source>
        <dbReference type="SAM" id="SignalP"/>
    </source>
</evidence>
<dbReference type="SUPFAM" id="SSF53067">
    <property type="entry name" value="Actin-like ATPase domain"/>
    <property type="match status" value="2"/>
</dbReference>
<feature type="compositionally biased region" description="Basic and acidic residues" evidence="2">
    <location>
        <begin position="627"/>
        <end position="637"/>
    </location>
</feature>
<feature type="region of interest" description="Disordered" evidence="2">
    <location>
        <begin position="225"/>
        <end position="293"/>
    </location>
</feature>
<accession>A0ABM0H0L3</accession>
<feature type="region of interest" description="Disordered" evidence="2">
    <location>
        <begin position="831"/>
        <end position="850"/>
    </location>
</feature>
<dbReference type="InterPro" id="IPR043129">
    <property type="entry name" value="ATPase_NBD"/>
</dbReference>
<dbReference type="Gene3D" id="3.30.420.40">
    <property type="match status" value="2"/>
</dbReference>
<feature type="region of interest" description="Disordered" evidence="2">
    <location>
        <begin position="313"/>
        <end position="340"/>
    </location>
</feature>
<dbReference type="PANTHER" id="PTHR11937">
    <property type="entry name" value="ACTIN"/>
    <property type="match status" value="1"/>
</dbReference>
<feature type="region of interest" description="Disordered" evidence="2">
    <location>
        <begin position="625"/>
        <end position="669"/>
    </location>
</feature>
<evidence type="ECO:0000256" key="2">
    <source>
        <dbReference type="SAM" id="MobiDB-lite"/>
    </source>
</evidence>
<feature type="compositionally biased region" description="Basic and acidic residues" evidence="2">
    <location>
        <begin position="996"/>
        <end position="1019"/>
    </location>
</feature>
<feature type="compositionally biased region" description="Basic and acidic residues" evidence="2">
    <location>
        <begin position="938"/>
        <end position="966"/>
    </location>
</feature>
<dbReference type="Gene3D" id="3.90.640.10">
    <property type="entry name" value="Actin, Chain A, domain 4"/>
    <property type="match status" value="1"/>
</dbReference>
<evidence type="ECO:0000313" key="4">
    <source>
        <dbReference type="Proteomes" id="UP000694865"/>
    </source>
</evidence>
<evidence type="ECO:0000313" key="5">
    <source>
        <dbReference type="RefSeq" id="XP_002741556.1"/>
    </source>
</evidence>
<proteinExistence type="inferred from homology"/>
<feature type="compositionally biased region" description="Basic and acidic residues" evidence="2">
    <location>
        <begin position="313"/>
        <end position="325"/>
    </location>
</feature>
<feature type="compositionally biased region" description="Basic and acidic residues" evidence="2">
    <location>
        <begin position="914"/>
        <end position="929"/>
    </location>
</feature>
<dbReference type="RefSeq" id="XP_002741556.1">
    <property type="nucleotide sequence ID" value="XM_002741510.2"/>
</dbReference>
<dbReference type="InterPro" id="IPR004000">
    <property type="entry name" value="Actin"/>
</dbReference>
<evidence type="ECO:0000256" key="1">
    <source>
        <dbReference type="RuleBase" id="RU000487"/>
    </source>
</evidence>
<feature type="compositionally biased region" description="Basic and acidic residues" evidence="2">
    <location>
        <begin position="259"/>
        <end position="277"/>
    </location>
</feature>
<feature type="compositionally biased region" description="Polar residues" evidence="2">
    <location>
        <begin position="900"/>
        <end position="909"/>
    </location>
</feature>
<keyword evidence="3" id="KW-0732">Signal</keyword>
<feature type="region of interest" description="Disordered" evidence="2">
    <location>
        <begin position="900"/>
        <end position="966"/>
    </location>
</feature>
<keyword evidence="4" id="KW-1185">Reference proteome</keyword>
<feature type="chain" id="PRO_5045625118" evidence="3">
    <location>
        <begin position="21"/>
        <end position="1404"/>
    </location>
</feature>
<sequence>MLQAFLFSLFHLYELFLASALTTQVAVSVAVVAVSSAVVYYCQHRGYANYISLGLLFGGWRAAGEPLDTGGGDNNDGGDVLKKYIGPGDGGGEGPYPSKEQEIAGAVRALISVVPGSEILESNVSGKSVMLSSDKQSKDIVHPSRSQRTFGPSEEVVERSKDFRPRTNIVYSGATKQHIHSDNVEYRWEKGASKQQSDCYNDRGYICERQKLEAHLQGKTLITEKRQEKSHECPASAQRNTSDLASNVTLTPTRSASSSKKEGTGTKPNHPNEEVKSLHRTTGRLNVRSSGQHNPHALIECSKHTAAKIDHKLRPVKSASEESSSKFESGIHTQKSDFSMGHPKPDVCRLLHDGIEFTDLTSTKQTDSPVISGVRRSSAPVPLIHIFKSDNQPETENEYDNTHRLSLSDTTLMHLPTVHQNVSLEVPMVYVGHHVSYSKPISETTHEENRSVQDDVSISTESRDGMETGIDSDSCVAEVKLEEMFTGPPVSTEQVYVSKMPVPSVVITPPDTKSDDEMNKVPEQVSIKANDSLGVPNVCMSELVAAKSTQCIYLTTQTQDDIRTSSVLTSMIVPEIRTMEVGEPAPVCAKKNNELESNINSEQFTSSCLISYECLGVPSINTVKESYPQKEERRPPDIEMSFPPPRPILKHEAAPPSPTSPTKRKSVKFSQSVVGVDDDGDDGDNEYCFDNVYSLSEQEHIKRPRLQRDYGFDIPDLNGSEKIHLQRSKREMATIPATIVDVKTRFTQSSAKEAMLFFTEKTLGSSDSSDSSDKPDFIFGQKSDITFEKRVVNNKTGGANECNQAAVKNGAKSRFLEVTQNEGRSHFLLTTTITTSTSSESNGSEDNGTIETEDAKSRFLQSSDAAKSSLLLSKTITGSVESSSDDTTVCIPMPVLQEAEQNVPTSSAQDAEDQSDRLDVDGESAKSRFLESCSEPETVDREEYLDVQRSDGYGERETRKPSRWDSEANAAWHKALQDELSVDIEFYESDDDEEKESEKRSDRRLKDSPSDGSISDRTHRIAEADTDKIDCFSPWYNKAVVLDNGSDVLKVGLAGDYLPSASIPTLVGRIRDSVESASSKETNTFVGDDALANQGILSFDYPVEDGIIDNWSDMERIWDHVFTYELDLSPSEHPVLITEIATAPREQRQKYLEVMFERFHVPAVFLSNQAVLSLHASGHTSGVVLSSGSGVTELVPIYEGFALSHAVSVLDIAGREVTRQLARLLQCERGYNFTTSSEWEILRIMKERLSYVALDCENEKRRAKVVEAHEYKLPDGQTMKVSNELFQCTESLFDPSIVGITHQSGIHMLVKESLQRCDPEIRALLKDMLLLSGGNTKLKGFLPRLQKELRGLNLNMSVSAPTERDNSAWIGGSILASHSSFMDRWVTVDEYADQGEQIVHRKCF</sequence>
<name>A0ABM0H0L3_SACKO</name>
<dbReference type="SMART" id="SM00268">
    <property type="entry name" value="ACTIN"/>
    <property type="match status" value="1"/>
</dbReference>
<feature type="compositionally biased region" description="Polar residues" evidence="2">
    <location>
        <begin position="283"/>
        <end position="293"/>
    </location>
</feature>
<dbReference type="Proteomes" id="UP000694865">
    <property type="component" value="Unplaced"/>
</dbReference>
<feature type="compositionally biased region" description="Low complexity" evidence="2">
    <location>
        <begin position="831"/>
        <end position="849"/>
    </location>
</feature>
<organism evidence="4 5">
    <name type="scientific">Saccoglossus kowalevskii</name>
    <name type="common">Acorn worm</name>
    <dbReference type="NCBI Taxonomy" id="10224"/>
    <lineage>
        <taxon>Eukaryota</taxon>
        <taxon>Metazoa</taxon>
        <taxon>Hemichordata</taxon>
        <taxon>Enteropneusta</taxon>
        <taxon>Harrimaniidae</taxon>
        <taxon>Saccoglossus</taxon>
    </lineage>
</organism>
<reference evidence="5" key="1">
    <citation type="submission" date="2025-08" db="UniProtKB">
        <authorList>
            <consortium name="RefSeq"/>
        </authorList>
    </citation>
    <scope>IDENTIFICATION</scope>
    <source>
        <tissue evidence="5">Testes</tissue>
    </source>
</reference>